<dbReference type="EMBL" id="BK015535">
    <property type="protein sequence ID" value="DAE11576.1"/>
    <property type="molecule type" value="Genomic_DNA"/>
</dbReference>
<keyword evidence="1" id="KW-0175">Coiled coil</keyword>
<proteinExistence type="predicted"/>
<name>A0A8S5PXU2_9CAUD</name>
<evidence type="ECO:0000313" key="2">
    <source>
        <dbReference type="EMBL" id="DAE11576.1"/>
    </source>
</evidence>
<organism evidence="2">
    <name type="scientific">Siphoviridae sp. ct2vX3</name>
    <dbReference type="NCBI Taxonomy" id="2825318"/>
    <lineage>
        <taxon>Viruses</taxon>
        <taxon>Duplodnaviria</taxon>
        <taxon>Heunggongvirae</taxon>
        <taxon>Uroviricota</taxon>
        <taxon>Caudoviricetes</taxon>
    </lineage>
</organism>
<reference evidence="2" key="1">
    <citation type="journal article" date="2021" name="Proc. Natl. Acad. Sci. U.S.A.">
        <title>A Catalog of Tens of Thousands of Viruses from Human Metagenomes Reveals Hidden Associations with Chronic Diseases.</title>
        <authorList>
            <person name="Tisza M.J."/>
            <person name="Buck C.B."/>
        </authorList>
    </citation>
    <scope>NUCLEOTIDE SEQUENCE</scope>
    <source>
        <strain evidence="2">Ct2vX3</strain>
    </source>
</reference>
<evidence type="ECO:0000256" key="1">
    <source>
        <dbReference type="SAM" id="Coils"/>
    </source>
</evidence>
<sequence length="265" mass="30551">MPKLMFKLSDNQKFDFLWSLLNSNYNEENGWIVDYSICDIYDEYAVVRNHTEGIFERVYYKKDDSNDSLEIINKERCFIVDVNESEKNALDTLNKLNGSNFERVDEIYTERENLIEEKTNFEQKIEELNTSISTLTTERDGAQATIETLNTEKDELNANYAAAQETITGLNSQIEELNTFKKGIELNEKKAILAKYNDLLSEEVIGTFTENIEGYNAVDLEKELAYTVMTNNPSVFSKEPQTPYIPKDNAPSDSLEAILSKYEKK</sequence>
<protein>
    <submittedName>
        <fullName evidence="2">Chromosome segregation ATPase</fullName>
    </submittedName>
</protein>
<accession>A0A8S5PXU2</accession>
<dbReference type="Gene3D" id="1.20.5.1000">
    <property type="entry name" value="arf6 gtpase in complex with a specific effector, jip4"/>
    <property type="match status" value="1"/>
</dbReference>
<feature type="coiled-coil region" evidence="1">
    <location>
        <begin position="104"/>
        <end position="173"/>
    </location>
</feature>